<proteinExistence type="predicted"/>
<dbReference type="PROSITE" id="PS51257">
    <property type="entry name" value="PROKAR_LIPOPROTEIN"/>
    <property type="match status" value="1"/>
</dbReference>
<evidence type="ECO:0000313" key="2">
    <source>
        <dbReference type="Proteomes" id="UP000024329"/>
    </source>
</evidence>
<dbReference type="Proteomes" id="UP000024329">
    <property type="component" value="Unassembled WGS sequence"/>
</dbReference>
<gene>
    <name evidence="1" type="ORF">BV97_03629</name>
</gene>
<sequence length="200" mass="21533">MRMALRGIPVLVAPWIAAACRARWPEDPGGLQARDGAVAPRSIRNRLALRGAIRCTIFLVCSWPARAKHPPRRAGSAMFIMCLAQVQFYYPCGIAGPWRAAGMVGAGHRACPGDSSVPSRVPDMPALGAGDASYRIAFLALPRQIGQAGREEQIEAINKIEAVSPNDMQPFILKCLLRETRETGGGSRETPGTGGRCNER</sequence>
<accession>A0A031JTK0</accession>
<evidence type="ECO:0000313" key="1">
    <source>
        <dbReference type="EMBL" id="EZP80214.1"/>
    </source>
</evidence>
<organism evidence="1 2">
    <name type="scientific">Novosphingobium resinovorum</name>
    <dbReference type="NCBI Taxonomy" id="158500"/>
    <lineage>
        <taxon>Bacteria</taxon>
        <taxon>Pseudomonadati</taxon>
        <taxon>Pseudomonadota</taxon>
        <taxon>Alphaproteobacteria</taxon>
        <taxon>Sphingomonadales</taxon>
        <taxon>Sphingomonadaceae</taxon>
        <taxon>Novosphingobium</taxon>
    </lineage>
</organism>
<reference evidence="1 2" key="1">
    <citation type="submission" date="2014-03" db="EMBL/GenBank/DDBJ databases">
        <title>Whole genome sequence of Novosphingobium resinovorum KF1.</title>
        <authorList>
            <person name="Gan H.M."/>
            <person name="Gan H.Y."/>
            <person name="Chew T.H."/>
            <person name="Savka M.A."/>
        </authorList>
    </citation>
    <scope>NUCLEOTIDE SEQUENCE [LARGE SCALE GENOMIC DNA]</scope>
    <source>
        <strain evidence="1 2">KF1</strain>
    </source>
</reference>
<comment type="caution">
    <text evidence="1">The sequence shown here is derived from an EMBL/GenBank/DDBJ whole genome shotgun (WGS) entry which is preliminary data.</text>
</comment>
<protein>
    <submittedName>
        <fullName evidence="1">Uncharacterized protein</fullName>
    </submittedName>
</protein>
<name>A0A031JTK0_9SPHN</name>
<dbReference type="EMBL" id="JFYZ01000018">
    <property type="protein sequence ID" value="EZP80214.1"/>
    <property type="molecule type" value="Genomic_DNA"/>
</dbReference>
<dbReference type="AlphaFoldDB" id="A0A031JTK0"/>